<name>A0A4Y2UTV3_ARAVE</name>
<dbReference type="OrthoDB" id="6416861at2759"/>
<sequence>MTSLPADSYFRPCLKHLRWQQQRVSWIHPYQFVLAFPSHFAAMPKKGEIFWEVGKSLTKETWAKGECLTSPAFPITDTCSLIVKFYPGGVDDTDRPIFRRIRTNTEGALKMCGRVQLCHGTTIAKMYTFEDDYKVGESVCVRYLDDIGSLRRLKIFHSLPELCYRLLYTIMDT</sequence>
<dbReference type="EMBL" id="BGPR01039197">
    <property type="protein sequence ID" value="GBO15126.1"/>
    <property type="molecule type" value="Genomic_DNA"/>
</dbReference>
<accession>A0A4Y2UTV3</accession>
<protein>
    <submittedName>
        <fullName evidence="1">Uncharacterized protein</fullName>
    </submittedName>
</protein>
<dbReference type="AlphaFoldDB" id="A0A4Y2UTV3"/>
<evidence type="ECO:0000313" key="1">
    <source>
        <dbReference type="EMBL" id="GBO15126.1"/>
    </source>
</evidence>
<proteinExistence type="predicted"/>
<comment type="caution">
    <text evidence="1">The sequence shown here is derived from an EMBL/GenBank/DDBJ whole genome shotgun (WGS) entry which is preliminary data.</text>
</comment>
<reference evidence="1 2" key="1">
    <citation type="journal article" date="2019" name="Sci. Rep.">
        <title>Orb-weaving spider Araneus ventricosus genome elucidates the spidroin gene catalogue.</title>
        <authorList>
            <person name="Kono N."/>
            <person name="Nakamura H."/>
            <person name="Ohtoshi R."/>
            <person name="Moran D.A.P."/>
            <person name="Shinohara A."/>
            <person name="Yoshida Y."/>
            <person name="Fujiwara M."/>
            <person name="Mori M."/>
            <person name="Tomita M."/>
            <person name="Arakawa K."/>
        </authorList>
    </citation>
    <scope>NUCLEOTIDE SEQUENCE [LARGE SCALE GENOMIC DNA]</scope>
</reference>
<keyword evidence="2" id="KW-1185">Reference proteome</keyword>
<gene>
    <name evidence="1" type="ORF">AVEN_118825_1</name>
</gene>
<dbReference type="Proteomes" id="UP000499080">
    <property type="component" value="Unassembled WGS sequence"/>
</dbReference>
<organism evidence="1 2">
    <name type="scientific">Araneus ventricosus</name>
    <name type="common">Orbweaver spider</name>
    <name type="synonym">Epeira ventricosa</name>
    <dbReference type="NCBI Taxonomy" id="182803"/>
    <lineage>
        <taxon>Eukaryota</taxon>
        <taxon>Metazoa</taxon>
        <taxon>Ecdysozoa</taxon>
        <taxon>Arthropoda</taxon>
        <taxon>Chelicerata</taxon>
        <taxon>Arachnida</taxon>
        <taxon>Araneae</taxon>
        <taxon>Araneomorphae</taxon>
        <taxon>Entelegynae</taxon>
        <taxon>Araneoidea</taxon>
        <taxon>Araneidae</taxon>
        <taxon>Araneus</taxon>
    </lineage>
</organism>
<evidence type="ECO:0000313" key="2">
    <source>
        <dbReference type="Proteomes" id="UP000499080"/>
    </source>
</evidence>